<dbReference type="STRING" id="456900.A0A151IDJ9"/>
<organism evidence="1 2">
    <name type="scientific">Cyphomyrmex costatus</name>
    <dbReference type="NCBI Taxonomy" id="456900"/>
    <lineage>
        <taxon>Eukaryota</taxon>
        <taxon>Metazoa</taxon>
        <taxon>Ecdysozoa</taxon>
        <taxon>Arthropoda</taxon>
        <taxon>Hexapoda</taxon>
        <taxon>Insecta</taxon>
        <taxon>Pterygota</taxon>
        <taxon>Neoptera</taxon>
        <taxon>Endopterygota</taxon>
        <taxon>Hymenoptera</taxon>
        <taxon>Apocrita</taxon>
        <taxon>Aculeata</taxon>
        <taxon>Formicoidea</taxon>
        <taxon>Formicidae</taxon>
        <taxon>Myrmicinae</taxon>
        <taxon>Cyphomyrmex</taxon>
    </lineage>
</organism>
<sequence length="695" mass="80761">MDHGSSYYDEIVTQTNINEELSHSKSTDTSQECFAYKDKKTSIHEENDSIITTINSTQLPNSFGCEESQNQNNSDLNYVINSTNNILSKQELNVTEIVDHGKCTNSDYELAQDLKIWAVKRNITLTALSDLLKILKKYNYKLLPMCAQTLLKTPRDTKSLIREFKGDGEFWYYGILSGLKTVLSKEILETMSDVIEIDVFFDGFSPYNSIRRNLWPIAGCIASRNEVFIIAIWCGETKCPSNLDNYLEDFINESLKLMNGFNIEDKYYKLKVRNIIADAPARAWLKCVNQHGNKFACERCTIKGVWFGNRITYPPHEEAPLWTDESFCQQTHKEYHKGVSPLITRLQLKPLTQFPLESFHLLYLGIMKRILSMLYCAKASRYKLPRDVVFKIDSFSNFLKSFFPSDFARKPRRLSDWKYYKGTEYRRLLLYDGFLIFRFMPREVYENFLLFACAIRILVDPVLVKDYAVDADKLLKLFVKHSSKIYGQTFVVYNVHHLIHIVADCELHGHLEEFSAFKYESFLGHMKDFLHAPGKTLSQIVCRVIEKAAKLRFSYFTKIQLLFEKCHNNGPTLNCRGEQYNKIRTPDKKFCLKSADAYCLTKNNEILKIENIIKCNDGTYLIGRKFEIKSDLFSYPFPSSCINIYIVSNLGSLHRWCLDDIKKKVVLLPLPEKDRDDNWIVSKNVCFPMPHSEIL</sequence>
<reference evidence="1 2" key="1">
    <citation type="submission" date="2016-03" db="EMBL/GenBank/DDBJ databases">
        <title>Cyphomyrmex costatus WGS genome.</title>
        <authorList>
            <person name="Nygaard S."/>
            <person name="Hu H."/>
            <person name="Boomsma J."/>
            <person name="Zhang G."/>
        </authorList>
    </citation>
    <scope>NUCLEOTIDE SEQUENCE [LARGE SCALE GENOMIC DNA]</scope>
    <source>
        <strain evidence="1">MS0001</strain>
        <tissue evidence="1">Whole body</tissue>
    </source>
</reference>
<accession>A0A151IDJ9</accession>
<dbReference type="AlphaFoldDB" id="A0A151IDJ9"/>
<evidence type="ECO:0008006" key="3">
    <source>
        <dbReference type="Google" id="ProtNLM"/>
    </source>
</evidence>
<name>A0A151IDJ9_9HYME</name>
<protein>
    <recommendedName>
        <fullName evidence="3">Transposase domain-containing protein</fullName>
    </recommendedName>
</protein>
<gene>
    <name evidence="1" type="ORF">ALC62_10742</name>
</gene>
<dbReference type="PANTHER" id="PTHR33053">
    <property type="entry name" value="PROTEIN, PUTATIVE-RELATED"/>
    <property type="match status" value="1"/>
</dbReference>
<keyword evidence="2" id="KW-1185">Reference proteome</keyword>
<dbReference type="EMBL" id="KQ977936">
    <property type="protein sequence ID" value="KYM98543.1"/>
    <property type="molecule type" value="Genomic_DNA"/>
</dbReference>
<evidence type="ECO:0000313" key="1">
    <source>
        <dbReference type="EMBL" id="KYM98543.1"/>
    </source>
</evidence>
<evidence type="ECO:0000313" key="2">
    <source>
        <dbReference type="Proteomes" id="UP000078542"/>
    </source>
</evidence>
<proteinExistence type="predicted"/>
<dbReference type="PANTHER" id="PTHR33053:SF25">
    <property type="entry name" value="TRANSPOSASE DOMAIN-CONTAINING PROTEIN"/>
    <property type="match status" value="1"/>
</dbReference>
<dbReference type="Proteomes" id="UP000078542">
    <property type="component" value="Unassembled WGS sequence"/>
</dbReference>